<evidence type="ECO:0000256" key="1">
    <source>
        <dbReference type="ARBA" id="ARBA00004078"/>
    </source>
</evidence>
<dbReference type="GO" id="GO:0005737">
    <property type="term" value="C:cytoplasm"/>
    <property type="evidence" value="ECO:0007669"/>
    <property type="project" value="TreeGrafter"/>
</dbReference>
<organism evidence="20 21">
    <name type="scientific">Echria macrotheca</name>
    <dbReference type="NCBI Taxonomy" id="438768"/>
    <lineage>
        <taxon>Eukaryota</taxon>
        <taxon>Fungi</taxon>
        <taxon>Dikarya</taxon>
        <taxon>Ascomycota</taxon>
        <taxon>Pezizomycotina</taxon>
        <taxon>Sordariomycetes</taxon>
        <taxon>Sordariomycetidae</taxon>
        <taxon>Sordariales</taxon>
        <taxon>Schizotheciaceae</taxon>
        <taxon>Echria</taxon>
    </lineage>
</organism>
<feature type="domain" description="Alanine dehydrogenase/pyridine nucleotide transhydrogenase N-terminal" evidence="19">
    <location>
        <begin position="7"/>
        <end position="141"/>
    </location>
</feature>
<evidence type="ECO:0000256" key="3">
    <source>
        <dbReference type="ARBA" id="ARBA00005689"/>
    </source>
</evidence>
<sequence length="372" mass="40459">MAPTILHLRSETKPLEHRSALTPTTASELIKAGYVVNVERSPERIFDDSEFEAVGCTLVPEGSWVDAPRDHIIVGLKELEEKEFPLKHVHVQFAHCYKQQAGWEKVLARFPRGGGTLLDLEFLVDDHGRRVAAFGFHAGFAGAALALEAWAWQLSHSEPLPGVSSYPNEDALIADVKAAVEEGAKKAGRMPRVIVIGALGRCGSGAVAALRKAGVPEDNILKWDMQETAVGGPFKEITDSDIFVNCIYLTSKIPNFVNMGSLQVPDRKLRVVCDVSADTTSPFTPVPIYTVATTFDSPTVPVDGLETGPPLSVISIDHLPSLLPREASEAFSHDLLPSLLALNDWPNHPVWARADKLFKEKVATLPPSALEN</sequence>
<keyword evidence="7 14" id="KW-0028">Amino-acid biosynthesis</keyword>
<keyword evidence="10 14" id="KW-0457">Lysine biosynthesis</keyword>
<comment type="subunit">
    <text evidence="4">Monomer.</text>
</comment>
<evidence type="ECO:0000256" key="2">
    <source>
        <dbReference type="ARBA" id="ARBA00004884"/>
    </source>
</evidence>
<feature type="active site" description="Proton donor" evidence="15">
    <location>
        <position position="95"/>
    </location>
</feature>
<protein>
    <recommendedName>
        <fullName evidence="6 14">Saccharopine dehydrogenase [NAD(+), L-lysine-forming]</fullName>
        <shortName evidence="14">SDH</shortName>
        <ecNumber evidence="5 14">1.5.1.7</ecNumber>
    </recommendedName>
    <alternativeName>
        <fullName evidence="12 14">Lysine--2-oxoglutarate reductase</fullName>
    </alternativeName>
</protein>
<feature type="binding site" evidence="16">
    <location>
        <begin position="200"/>
        <end position="201"/>
    </location>
    <ligand>
        <name>NAD(+)</name>
        <dbReference type="ChEBI" id="CHEBI:57540"/>
    </ligand>
</feature>
<dbReference type="InterPro" id="IPR007886">
    <property type="entry name" value="AlaDH/PNT_N"/>
</dbReference>
<evidence type="ECO:0000256" key="10">
    <source>
        <dbReference type="ARBA" id="ARBA00023154"/>
    </source>
</evidence>
<dbReference type="GO" id="GO:0004754">
    <property type="term" value="F:saccharopine dehydrogenase (NAD+, L-lysine-forming) activity"/>
    <property type="evidence" value="ECO:0007669"/>
    <property type="project" value="UniProtKB-EC"/>
</dbReference>
<comment type="similarity">
    <text evidence="3 14">Belongs to the AlaDH/PNT family.</text>
</comment>
<dbReference type="EC" id="1.5.1.7" evidence="5 14"/>
<dbReference type="PANTHER" id="PTHR11133:SF23">
    <property type="entry name" value="SACCHAROPINE DEHYDROGENASE [NAD(+), L-LYSINE-FORMING]"/>
    <property type="match status" value="1"/>
</dbReference>
<dbReference type="SUPFAM" id="SSF51735">
    <property type="entry name" value="NAD(P)-binding Rossmann-fold domains"/>
    <property type="match status" value="1"/>
</dbReference>
<evidence type="ECO:0000256" key="16">
    <source>
        <dbReference type="PIRSR" id="PIRSR018250-3"/>
    </source>
</evidence>
<evidence type="ECO:0000313" key="20">
    <source>
        <dbReference type="EMBL" id="KAK1757424.1"/>
    </source>
</evidence>
<dbReference type="PANTHER" id="PTHR11133">
    <property type="entry name" value="SACCHAROPINE DEHYDROGENASE"/>
    <property type="match status" value="1"/>
</dbReference>
<keyword evidence="11" id="KW-1015">Disulfide bond</keyword>
<dbReference type="PIRSF" id="PIRSF018250">
    <property type="entry name" value="Saccharopine_DH_Lys"/>
    <property type="match status" value="1"/>
</dbReference>
<evidence type="ECO:0000256" key="8">
    <source>
        <dbReference type="ARBA" id="ARBA00023002"/>
    </source>
</evidence>
<evidence type="ECO:0000256" key="9">
    <source>
        <dbReference type="ARBA" id="ARBA00023027"/>
    </source>
</evidence>
<dbReference type="FunFam" id="3.40.50.720:FF:000627">
    <property type="entry name" value="Saccharopine dehydrogenase [NAD(+), L-lysine-forming]"/>
    <property type="match status" value="1"/>
</dbReference>
<name>A0AAJ0FDB0_9PEZI</name>
<feature type="binding site" evidence="16">
    <location>
        <position position="228"/>
    </location>
    <ligand>
        <name>NAD(+)</name>
        <dbReference type="ChEBI" id="CHEBI:57540"/>
    </ligand>
</feature>
<evidence type="ECO:0000256" key="4">
    <source>
        <dbReference type="ARBA" id="ARBA00011245"/>
    </source>
</evidence>
<feature type="binding site" evidence="16">
    <location>
        <position position="129"/>
    </location>
    <ligand>
        <name>NAD(+)</name>
        <dbReference type="ChEBI" id="CHEBI:57540"/>
    </ligand>
</feature>
<accession>A0AAJ0FDB0</accession>
<feature type="binding site" evidence="16">
    <location>
        <begin position="316"/>
        <end position="319"/>
    </location>
    <ligand>
        <name>NAD(+)</name>
        <dbReference type="ChEBI" id="CHEBI:57540"/>
    </ligand>
</feature>
<dbReference type="AlphaFoldDB" id="A0AAJ0FDB0"/>
<dbReference type="Pfam" id="PF05222">
    <property type="entry name" value="AlaDh_PNT_N"/>
    <property type="match status" value="1"/>
</dbReference>
<dbReference type="SMART" id="SM01003">
    <property type="entry name" value="AlaDh_PNT_N"/>
    <property type="match status" value="1"/>
</dbReference>
<feature type="binding site" evidence="16">
    <location>
        <position position="224"/>
    </location>
    <ligand>
        <name>NAD(+)</name>
        <dbReference type="ChEBI" id="CHEBI:57540"/>
    </ligand>
</feature>
<comment type="caution">
    <text evidence="20">The sequence shown here is derived from an EMBL/GenBank/DDBJ whole genome shotgun (WGS) entry which is preliminary data.</text>
</comment>
<comment type="pathway">
    <text evidence="2 14">Amino-acid biosynthesis; L-lysine biosynthesis via AAA pathway; L-lysine from L-alpha-aminoadipate (fungal route): step 3/3.</text>
</comment>
<gene>
    <name evidence="20" type="ORF">QBC47DRAFT_375956</name>
</gene>
<keyword evidence="9 14" id="KW-0520">NAD</keyword>
<evidence type="ECO:0000256" key="15">
    <source>
        <dbReference type="PIRSR" id="PIRSR018250-1"/>
    </source>
</evidence>
<dbReference type="Gene3D" id="3.40.50.720">
    <property type="entry name" value="NAD(P)-binding Rossmann-like Domain"/>
    <property type="match status" value="2"/>
</dbReference>
<keyword evidence="8 14" id="KW-0560">Oxidoreductase</keyword>
<dbReference type="InterPro" id="IPR027281">
    <property type="entry name" value="Lys1"/>
</dbReference>
<evidence type="ECO:0000256" key="7">
    <source>
        <dbReference type="ARBA" id="ARBA00022605"/>
    </source>
</evidence>
<proteinExistence type="inferred from homology"/>
<dbReference type="InterPro" id="IPR051168">
    <property type="entry name" value="AASS"/>
</dbReference>
<evidence type="ECO:0000256" key="14">
    <source>
        <dbReference type="PIRNR" id="PIRNR018250"/>
    </source>
</evidence>
<evidence type="ECO:0000313" key="21">
    <source>
        <dbReference type="Proteomes" id="UP001239445"/>
    </source>
</evidence>
<evidence type="ECO:0000256" key="5">
    <source>
        <dbReference type="ARBA" id="ARBA00012847"/>
    </source>
</evidence>
<feature type="domain" description="Alanine dehydrogenase/pyridine nucleotide transhydrogenase NAD(H)-binding" evidence="18">
    <location>
        <begin position="172"/>
        <end position="315"/>
    </location>
</feature>
<feature type="active site" description="Proton acceptor" evidence="15">
    <location>
        <position position="77"/>
    </location>
</feature>
<dbReference type="InterPro" id="IPR036291">
    <property type="entry name" value="NAD(P)-bd_dom_sf"/>
</dbReference>
<dbReference type="SUPFAM" id="SSF52283">
    <property type="entry name" value="Formate/glycerate dehydrogenase catalytic domain-like"/>
    <property type="match status" value="1"/>
</dbReference>
<comment type="function">
    <text evidence="1">Catalyzes the NAD(+)-dependent cleavage of saccharopine to L-lysine and 2-oxoglutarate, the final step in the alpha-aminoadipate (AAA) pathway for lysin biosynthesis.</text>
</comment>
<dbReference type="InterPro" id="IPR007698">
    <property type="entry name" value="AlaDH/PNT_NAD(H)-bd"/>
</dbReference>
<evidence type="ECO:0000256" key="13">
    <source>
        <dbReference type="ARBA" id="ARBA00047860"/>
    </source>
</evidence>
<feature type="binding site" evidence="16">
    <location>
        <position position="275"/>
    </location>
    <ligand>
        <name>NAD(+)</name>
        <dbReference type="ChEBI" id="CHEBI:57540"/>
    </ligand>
</feature>
<dbReference type="FunFam" id="3.40.50.720:FF:000217">
    <property type="entry name" value="Saccharopine dehydrogenase [NAD(+), L-lysine-forming]"/>
    <property type="match status" value="1"/>
</dbReference>
<dbReference type="CDD" id="cd12188">
    <property type="entry name" value="SDH"/>
    <property type="match status" value="1"/>
</dbReference>
<evidence type="ECO:0000256" key="11">
    <source>
        <dbReference type="ARBA" id="ARBA00023157"/>
    </source>
</evidence>
<keyword evidence="21" id="KW-1185">Reference proteome</keyword>
<feature type="binding site" evidence="16">
    <location>
        <position position="248"/>
    </location>
    <ligand>
        <name>NAD(+)</name>
        <dbReference type="ChEBI" id="CHEBI:57540"/>
    </ligand>
</feature>
<evidence type="ECO:0000256" key="6">
    <source>
        <dbReference type="ARBA" id="ARBA00021221"/>
    </source>
</evidence>
<dbReference type="Proteomes" id="UP001239445">
    <property type="component" value="Unassembled WGS sequence"/>
</dbReference>
<reference evidence="20" key="1">
    <citation type="submission" date="2023-06" db="EMBL/GenBank/DDBJ databases">
        <title>Genome-scale phylogeny and comparative genomics of the fungal order Sordariales.</title>
        <authorList>
            <consortium name="Lawrence Berkeley National Laboratory"/>
            <person name="Hensen N."/>
            <person name="Bonometti L."/>
            <person name="Westerberg I."/>
            <person name="Brannstrom I.O."/>
            <person name="Guillou S."/>
            <person name="Cros-Aarteil S."/>
            <person name="Calhoun S."/>
            <person name="Haridas S."/>
            <person name="Kuo A."/>
            <person name="Mondo S."/>
            <person name="Pangilinan J."/>
            <person name="Riley R."/>
            <person name="Labutti K."/>
            <person name="Andreopoulos B."/>
            <person name="Lipzen A."/>
            <person name="Chen C."/>
            <person name="Yanf M."/>
            <person name="Daum C."/>
            <person name="Ng V."/>
            <person name="Clum A."/>
            <person name="Steindorff A."/>
            <person name="Ohm R."/>
            <person name="Martin F."/>
            <person name="Silar P."/>
            <person name="Natvig D."/>
            <person name="Lalanne C."/>
            <person name="Gautier V."/>
            <person name="Ament-Velasquez S.L."/>
            <person name="Kruys A."/>
            <person name="Hutchinson M.I."/>
            <person name="Powell A.J."/>
            <person name="Barry K."/>
            <person name="Miller A.N."/>
            <person name="Grigoriev I.V."/>
            <person name="Debuchy R."/>
            <person name="Gladieux P."/>
            <person name="Thoren M.H."/>
            <person name="Johannesson H."/>
        </authorList>
    </citation>
    <scope>NUCLEOTIDE SEQUENCE</scope>
    <source>
        <strain evidence="20">PSN4</strain>
    </source>
</reference>
<evidence type="ECO:0000259" key="19">
    <source>
        <dbReference type="SMART" id="SM01003"/>
    </source>
</evidence>
<comment type="catalytic activity">
    <reaction evidence="13 14">
        <text>L-saccharopine + NAD(+) + H2O = L-lysine + 2-oxoglutarate + NADH + H(+)</text>
        <dbReference type="Rhea" id="RHEA:12440"/>
        <dbReference type="ChEBI" id="CHEBI:15377"/>
        <dbReference type="ChEBI" id="CHEBI:15378"/>
        <dbReference type="ChEBI" id="CHEBI:16810"/>
        <dbReference type="ChEBI" id="CHEBI:32551"/>
        <dbReference type="ChEBI" id="CHEBI:57540"/>
        <dbReference type="ChEBI" id="CHEBI:57945"/>
        <dbReference type="ChEBI" id="CHEBI:57951"/>
        <dbReference type="EC" id="1.5.1.7"/>
    </reaction>
</comment>
<evidence type="ECO:0000259" key="18">
    <source>
        <dbReference type="SMART" id="SM01002"/>
    </source>
</evidence>
<evidence type="ECO:0000256" key="12">
    <source>
        <dbReference type="ARBA" id="ARBA00033228"/>
    </source>
</evidence>
<dbReference type="EMBL" id="MU839830">
    <property type="protein sequence ID" value="KAK1757424.1"/>
    <property type="molecule type" value="Genomic_DNA"/>
</dbReference>
<dbReference type="GO" id="GO:0019878">
    <property type="term" value="P:lysine biosynthetic process via aminoadipic acid"/>
    <property type="evidence" value="ECO:0007669"/>
    <property type="project" value="TreeGrafter"/>
</dbReference>
<dbReference type="SMART" id="SM01002">
    <property type="entry name" value="AlaDh_PNT_C"/>
    <property type="match status" value="1"/>
</dbReference>
<evidence type="ECO:0000256" key="17">
    <source>
        <dbReference type="PIRSR" id="PIRSR018250-4"/>
    </source>
</evidence>
<feature type="disulfide bond" evidence="17">
    <location>
        <begin position="202"/>
        <end position="246"/>
    </location>
</feature>